<dbReference type="InterPro" id="IPR009430">
    <property type="entry name" value="GvpL/GvpF"/>
</dbReference>
<comment type="similarity">
    <text evidence="3">Belongs to the gas vesicle GvpF/GvpL family.</text>
</comment>
<sequence>MEHLIYLYGIIPESRDVAPFKGLDGEKDAYCLHLDGMKAVVCSLDEFEYNEEKLEEKVNNVEWLHEKAFHHHEALDKLNEEGPVIPMKFCTIYQSETSLRATVEPKKQAFIHSLSRLDGKQEWNLKIYCDDEKWEEAFAHHNSIIEEKKAEIENLSPGKQFFAKKKLDQWMKEEMDKEKDRLCYAIHDTLDDLAVESSVKKTWGKDVTGKNEAMNWNSVYLFSKEQVEEVAKHLESWKEKWGDRGWKFEVTGPWPPYHFASLQ</sequence>
<comment type="subcellular location">
    <subcellularLocation>
        <location evidence="2">Gas vesicle</location>
    </subcellularLocation>
</comment>
<proteinExistence type="inferred from homology"/>
<dbReference type="EMBL" id="JBHTKL010000006">
    <property type="protein sequence ID" value="MFD1020675.1"/>
    <property type="molecule type" value="Genomic_DNA"/>
</dbReference>
<evidence type="ECO:0000256" key="3">
    <source>
        <dbReference type="ARBA" id="ARBA00035643"/>
    </source>
</evidence>
<dbReference type="PANTHER" id="PTHR36852">
    <property type="entry name" value="PROTEIN GVPL 2"/>
    <property type="match status" value="1"/>
</dbReference>
<gene>
    <name evidence="4" type="ORF">ACFQ2J_15920</name>
</gene>
<name>A0ABW3L3V1_9BACI</name>
<accession>A0ABW3L3V1</accession>
<comment type="caution">
    <text evidence="4">The sequence shown here is derived from an EMBL/GenBank/DDBJ whole genome shotgun (WGS) entry which is preliminary data.</text>
</comment>
<reference evidence="5" key="1">
    <citation type="journal article" date="2019" name="Int. J. Syst. Evol. Microbiol.">
        <title>The Global Catalogue of Microorganisms (GCM) 10K type strain sequencing project: providing services to taxonomists for standard genome sequencing and annotation.</title>
        <authorList>
            <consortium name="The Broad Institute Genomics Platform"/>
            <consortium name="The Broad Institute Genome Sequencing Center for Infectious Disease"/>
            <person name="Wu L."/>
            <person name="Ma J."/>
        </authorList>
    </citation>
    <scope>NUCLEOTIDE SEQUENCE [LARGE SCALE GENOMIC DNA]</scope>
    <source>
        <strain evidence="5">CCUG 56607</strain>
    </source>
</reference>
<dbReference type="RefSeq" id="WP_386062789.1">
    <property type="nucleotide sequence ID" value="NZ_JBHTKL010000006.1"/>
</dbReference>
<keyword evidence="5" id="KW-1185">Reference proteome</keyword>
<evidence type="ECO:0000256" key="1">
    <source>
        <dbReference type="ARBA" id="ARBA00022987"/>
    </source>
</evidence>
<dbReference type="Proteomes" id="UP001596990">
    <property type="component" value="Unassembled WGS sequence"/>
</dbReference>
<organism evidence="4 5">
    <name type="scientific">Thalassobacillus hwangdonensis</name>
    <dbReference type="NCBI Taxonomy" id="546108"/>
    <lineage>
        <taxon>Bacteria</taxon>
        <taxon>Bacillati</taxon>
        <taxon>Bacillota</taxon>
        <taxon>Bacilli</taxon>
        <taxon>Bacillales</taxon>
        <taxon>Bacillaceae</taxon>
        <taxon>Thalassobacillus</taxon>
    </lineage>
</organism>
<evidence type="ECO:0000313" key="5">
    <source>
        <dbReference type="Proteomes" id="UP001596990"/>
    </source>
</evidence>
<evidence type="ECO:0000256" key="2">
    <source>
        <dbReference type="ARBA" id="ARBA00035108"/>
    </source>
</evidence>
<protein>
    <submittedName>
        <fullName evidence="4">GvpL/GvpF family gas vesicle protein</fullName>
    </submittedName>
</protein>
<keyword evidence="1" id="KW-0304">Gas vesicle</keyword>
<dbReference type="PANTHER" id="PTHR36852:SF1">
    <property type="entry name" value="PROTEIN GVPL 2"/>
    <property type="match status" value="1"/>
</dbReference>
<dbReference type="Pfam" id="PF06386">
    <property type="entry name" value="GvpL_GvpF"/>
    <property type="match status" value="1"/>
</dbReference>
<evidence type="ECO:0000313" key="4">
    <source>
        <dbReference type="EMBL" id="MFD1020675.1"/>
    </source>
</evidence>